<name>A0A1V4JWV3_PATFA</name>
<sequence>MVTASCFQSKGLPPESVTFVEDKTQEATAKWRAATPSKDCEASGIILQVCRGKLAKSSDYPAWTGNLRKHVYNPDLHPARLSAAPQTGQRENREHTNDESSVFVTKSFRHFGGGWMNKLSPEQSSLAAGSRKDGRYGPLRKKYELAVGFLDWHVDENEFFACVENRHFLCFLQVNICEEFFFLEKIPSDLFQMDAWLRVKDTQCTIPSRS</sequence>
<protein>
    <submittedName>
        <fullName evidence="2">Uncharacterized protein</fullName>
    </submittedName>
</protein>
<keyword evidence="3" id="KW-1185">Reference proteome</keyword>
<gene>
    <name evidence="2" type="ORF">AV530_016304</name>
</gene>
<reference evidence="2 3" key="1">
    <citation type="submission" date="2016-02" db="EMBL/GenBank/DDBJ databases">
        <title>Band-tailed pigeon sequencing and assembly.</title>
        <authorList>
            <person name="Soares A.E."/>
            <person name="Novak B.J."/>
            <person name="Rice E.S."/>
            <person name="O'Connell B."/>
            <person name="Chang D."/>
            <person name="Weber S."/>
            <person name="Shapiro B."/>
        </authorList>
    </citation>
    <scope>NUCLEOTIDE SEQUENCE [LARGE SCALE GENOMIC DNA]</scope>
    <source>
        <strain evidence="2">BTP2013</strain>
        <tissue evidence="2">Blood</tissue>
    </source>
</reference>
<comment type="caution">
    <text evidence="2">The sequence shown here is derived from an EMBL/GenBank/DDBJ whole genome shotgun (WGS) entry which is preliminary data.</text>
</comment>
<dbReference type="EMBL" id="LSYS01005643">
    <property type="protein sequence ID" value="OPJ76660.1"/>
    <property type="molecule type" value="Genomic_DNA"/>
</dbReference>
<accession>A0A1V4JWV3</accession>
<evidence type="ECO:0000313" key="2">
    <source>
        <dbReference type="EMBL" id="OPJ76660.1"/>
    </source>
</evidence>
<proteinExistence type="predicted"/>
<dbReference type="OrthoDB" id="10652783at2759"/>
<dbReference type="Proteomes" id="UP000190648">
    <property type="component" value="Unassembled WGS sequence"/>
</dbReference>
<evidence type="ECO:0000313" key="3">
    <source>
        <dbReference type="Proteomes" id="UP000190648"/>
    </source>
</evidence>
<feature type="region of interest" description="Disordered" evidence="1">
    <location>
        <begin position="78"/>
        <end position="99"/>
    </location>
</feature>
<organism evidence="2 3">
    <name type="scientific">Patagioenas fasciata monilis</name>
    <dbReference type="NCBI Taxonomy" id="372326"/>
    <lineage>
        <taxon>Eukaryota</taxon>
        <taxon>Metazoa</taxon>
        <taxon>Chordata</taxon>
        <taxon>Craniata</taxon>
        <taxon>Vertebrata</taxon>
        <taxon>Euteleostomi</taxon>
        <taxon>Archelosauria</taxon>
        <taxon>Archosauria</taxon>
        <taxon>Dinosauria</taxon>
        <taxon>Saurischia</taxon>
        <taxon>Theropoda</taxon>
        <taxon>Coelurosauria</taxon>
        <taxon>Aves</taxon>
        <taxon>Neognathae</taxon>
        <taxon>Neoaves</taxon>
        <taxon>Columbimorphae</taxon>
        <taxon>Columbiformes</taxon>
        <taxon>Columbidae</taxon>
        <taxon>Patagioenas</taxon>
    </lineage>
</organism>
<dbReference type="AlphaFoldDB" id="A0A1V4JWV3"/>
<evidence type="ECO:0000256" key="1">
    <source>
        <dbReference type="SAM" id="MobiDB-lite"/>
    </source>
</evidence>